<evidence type="ECO:0000259" key="5">
    <source>
        <dbReference type="Pfam" id="PF00496"/>
    </source>
</evidence>
<sequence length="425" mass="44118">MSRRGLLGAGVLAGVLAASGVPLQARTRGGALRLGLAGSLPGRDWTRAPAVLAQGAVYETLTEIGPTGDLRGELAEAWEAAPGARVWHIALRPEARFHDGRPLGAEDVLASLARHRDGVLSGVEEIAPQGPLALRITLAEGDPDFPLRLADPRLVIGPEGRLDGTGSGLYRLAATSPDRLRPDRLRLDRVAAHPRDGRAGWFDAIEARSLPDPAQRLDALLAGEVDVVDPLPPDLLRVAQEAGLLATAVQGNRQLHARLPPDADPALAAVLPRALDRAALAEAWGGTPAADHPLGPLHPALAALPPPAFDPGAAAALAGHAPLLSAWGGRPTEDATFRLALAGPWGPLRDDPDLRAHLAAARATEGEARAAHYAAAQALCAARAPVAVVAHIPAVTLHSPALAHDAVSPLAPLDGGRIAKRWWFA</sequence>
<evidence type="ECO:0000256" key="3">
    <source>
        <dbReference type="ARBA" id="ARBA00022448"/>
    </source>
</evidence>
<keyword evidence="3" id="KW-0813">Transport</keyword>
<evidence type="ECO:0000256" key="4">
    <source>
        <dbReference type="ARBA" id="ARBA00022729"/>
    </source>
</evidence>
<dbReference type="Gene3D" id="3.10.105.10">
    <property type="entry name" value="Dipeptide-binding Protein, Domain 3"/>
    <property type="match status" value="1"/>
</dbReference>
<dbReference type="RefSeq" id="WP_209838546.1">
    <property type="nucleotide sequence ID" value="NZ_JAGGJP010000003.1"/>
</dbReference>
<dbReference type="InterPro" id="IPR039424">
    <property type="entry name" value="SBP_5"/>
</dbReference>
<evidence type="ECO:0000313" key="6">
    <source>
        <dbReference type="EMBL" id="MFC5565797.1"/>
    </source>
</evidence>
<dbReference type="InterPro" id="IPR000914">
    <property type="entry name" value="SBP_5_dom"/>
</dbReference>
<organism evidence="6 7">
    <name type="scientific">Rubellimicrobium aerolatum</name>
    <dbReference type="NCBI Taxonomy" id="490979"/>
    <lineage>
        <taxon>Bacteria</taxon>
        <taxon>Pseudomonadati</taxon>
        <taxon>Pseudomonadota</taxon>
        <taxon>Alphaproteobacteria</taxon>
        <taxon>Rhodobacterales</taxon>
        <taxon>Roseobacteraceae</taxon>
        <taxon>Rubellimicrobium</taxon>
    </lineage>
</organism>
<keyword evidence="4" id="KW-0732">Signal</keyword>
<protein>
    <submittedName>
        <fullName evidence="6">ABC transporter substrate-binding protein</fullName>
    </submittedName>
</protein>
<keyword evidence="7" id="KW-1185">Reference proteome</keyword>
<comment type="caution">
    <text evidence="6">The sequence shown here is derived from an EMBL/GenBank/DDBJ whole genome shotgun (WGS) entry which is preliminary data.</text>
</comment>
<dbReference type="SUPFAM" id="SSF53850">
    <property type="entry name" value="Periplasmic binding protein-like II"/>
    <property type="match status" value="1"/>
</dbReference>
<reference evidence="7" key="1">
    <citation type="journal article" date="2019" name="Int. J. Syst. Evol. Microbiol.">
        <title>The Global Catalogue of Microorganisms (GCM) 10K type strain sequencing project: providing services to taxonomists for standard genome sequencing and annotation.</title>
        <authorList>
            <consortium name="The Broad Institute Genomics Platform"/>
            <consortium name="The Broad Institute Genome Sequencing Center for Infectious Disease"/>
            <person name="Wu L."/>
            <person name="Ma J."/>
        </authorList>
    </citation>
    <scope>NUCLEOTIDE SEQUENCE [LARGE SCALE GENOMIC DNA]</scope>
    <source>
        <strain evidence="7">KACC 11588</strain>
    </source>
</reference>
<dbReference type="Pfam" id="PF00496">
    <property type="entry name" value="SBP_bac_5"/>
    <property type="match status" value="1"/>
</dbReference>
<evidence type="ECO:0000256" key="1">
    <source>
        <dbReference type="ARBA" id="ARBA00004418"/>
    </source>
</evidence>
<comment type="subcellular location">
    <subcellularLocation>
        <location evidence="1">Periplasm</location>
    </subcellularLocation>
</comment>
<dbReference type="Gene3D" id="3.40.190.10">
    <property type="entry name" value="Periplasmic binding protein-like II"/>
    <property type="match status" value="1"/>
</dbReference>
<evidence type="ECO:0000313" key="7">
    <source>
        <dbReference type="Proteomes" id="UP001596056"/>
    </source>
</evidence>
<proteinExistence type="inferred from homology"/>
<name>A0ABW0SAA6_9RHOB</name>
<dbReference type="Proteomes" id="UP001596056">
    <property type="component" value="Unassembled WGS sequence"/>
</dbReference>
<dbReference type="EMBL" id="JBHSNA010000003">
    <property type="protein sequence ID" value="MFC5565797.1"/>
    <property type="molecule type" value="Genomic_DNA"/>
</dbReference>
<comment type="similarity">
    <text evidence="2">Belongs to the bacterial solute-binding protein 5 family.</text>
</comment>
<feature type="domain" description="Solute-binding protein family 5" evidence="5">
    <location>
        <begin position="71"/>
        <end position="320"/>
    </location>
</feature>
<dbReference type="PANTHER" id="PTHR30290">
    <property type="entry name" value="PERIPLASMIC BINDING COMPONENT OF ABC TRANSPORTER"/>
    <property type="match status" value="1"/>
</dbReference>
<accession>A0ABW0SAA6</accession>
<gene>
    <name evidence="6" type="ORF">ACFPOC_05110</name>
</gene>
<dbReference type="PANTHER" id="PTHR30290:SF9">
    <property type="entry name" value="OLIGOPEPTIDE-BINDING PROTEIN APPA"/>
    <property type="match status" value="1"/>
</dbReference>
<evidence type="ECO:0000256" key="2">
    <source>
        <dbReference type="ARBA" id="ARBA00005695"/>
    </source>
</evidence>